<dbReference type="GO" id="GO:0030170">
    <property type="term" value="F:pyridoxal phosphate binding"/>
    <property type="evidence" value="ECO:0007669"/>
    <property type="project" value="InterPro"/>
</dbReference>
<dbReference type="RefSeq" id="WP_053996776.1">
    <property type="nucleotide sequence ID" value="NZ_CP065643.1"/>
</dbReference>
<dbReference type="Gene3D" id="3.90.1150.10">
    <property type="entry name" value="Aspartate Aminotransferase, domain 1"/>
    <property type="match status" value="1"/>
</dbReference>
<dbReference type="InterPro" id="IPR027619">
    <property type="entry name" value="C-S_lyase_PatB-like"/>
</dbReference>
<comment type="cofactor">
    <cofactor evidence="1">
        <name>pyridoxal 5'-phosphate</name>
        <dbReference type="ChEBI" id="CHEBI:597326"/>
    </cofactor>
</comment>
<dbReference type="InterPro" id="IPR015424">
    <property type="entry name" value="PyrdxlP-dep_Trfase"/>
</dbReference>
<name>A0A0N0CUL1_9BACI</name>
<dbReference type="InterPro" id="IPR004839">
    <property type="entry name" value="Aminotransferase_I/II_large"/>
</dbReference>
<comment type="similarity">
    <text evidence="5">Belongs to the class-II pyridoxal-phosphate-dependent aminotransferase family. MalY/PatB cystathionine beta-lyase subfamily.</text>
</comment>
<evidence type="ECO:0000256" key="4">
    <source>
        <dbReference type="ARBA" id="ARBA00023239"/>
    </source>
</evidence>
<evidence type="ECO:0000313" key="8">
    <source>
        <dbReference type="Proteomes" id="UP000037977"/>
    </source>
</evidence>
<keyword evidence="8" id="KW-1185">Reference proteome</keyword>
<comment type="caution">
    <text evidence="7">The sequence shown here is derived from an EMBL/GenBank/DDBJ whole genome shotgun (WGS) entry which is preliminary data.</text>
</comment>
<dbReference type="PANTHER" id="PTHR43525:SF1">
    <property type="entry name" value="PROTEIN MALY"/>
    <property type="match status" value="1"/>
</dbReference>
<dbReference type="STRING" id="33935.ADM90_20715"/>
<dbReference type="InterPro" id="IPR015421">
    <property type="entry name" value="PyrdxlP-dep_Trfase_major"/>
</dbReference>
<protein>
    <recommendedName>
        <fullName evidence="2">cysteine-S-conjugate beta-lyase</fullName>
        <ecNumber evidence="2">4.4.1.13</ecNumber>
    </recommendedName>
</protein>
<proteinExistence type="inferred from homology"/>
<dbReference type="EC" id="4.4.1.13" evidence="2"/>
<dbReference type="InterPro" id="IPR051798">
    <property type="entry name" value="Class-II_PLP-Dep_Aminotrans"/>
</dbReference>
<evidence type="ECO:0000259" key="6">
    <source>
        <dbReference type="Pfam" id="PF00155"/>
    </source>
</evidence>
<dbReference type="SUPFAM" id="SSF53383">
    <property type="entry name" value="PLP-dependent transferases"/>
    <property type="match status" value="1"/>
</dbReference>
<dbReference type="PATRIC" id="fig|33935.3.peg.4382"/>
<dbReference type="Gene3D" id="3.40.640.10">
    <property type="entry name" value="Type I PLP-dependent aspartate aminotransferase-like (Major domain)"/>
    <property type="match status" value="1"/>
</dbReference>
<evidence type="ECO:0000256" key="2">
    <source>
        <dbReference type="ARBA" id="ARBA00012224"/>
    </source>
</evidence>
<dbReference type="PANTHER" id="PTHR43525">
    <property type="entry name" value="PROTEIN MALY"/>
    <property type="match status" value="1"/>
</dbReference>
<sequence length="389" mass="43641">MILNEVISRRQTNCVKWDTLDTVYNVQSTDNMLAMWIADMDFAAPPIIQRAVAERLTHPIFGYSTVSSETIQAIQNWYQHYHQWTIPDKQMLFLPGVIPIIANVIECFTNVGDTIVVTPPVYPPFFQITQQKKRHVEFCHLQEQNGSYQLDLVRLEEAFQHSKLFILCNPHNPGGVVWSRSTLEKIVELAIAYDVVILSDEIHCDLVINPTVKHTPMLTVKDAEKAMIFAAIAPTKTFNIAGIQAAMLVSSTVENHCQIAEHAMSNGIHGLNVFADAVVAAVYRDGRPWLEEVLSYISENMDYAVDELSKIPGIRVTKSDATYLLWIDYRPLGIDEQQMMGKLLAVGLALDPGSKYGPQGEGFVRMNIATPRAIIEQAVQRFSAALAQQ</sequence>
<evidence type="ECO:0000256" key="5">
    <source>
        <dbReference type="ARBA" id="ARBA00037974"/>
    </source>
</evidence>
<dbReference type="AlphaFoldDB" id="A0A0N0CUL1"/>
<keyword evidence="4" id="KW-0456">Lyase</keyword>
<keyword evidence="3" id="KW-0663">Pyridoxal phosphate</keyword>
<evidence type="ECO:0000256" key="1">
    <source>
        <dbReference type="ARBA" id="ARBA00001933"/>
    </source>
</evidence>
<dbReference type="NCBIfam" id="TIGR04350">
    <property type="entry name" value="C_S_lyase_PatB"/>
    <property type="match status" value="1"/>
</dbReference>
<dbReference type="Pfam" id="PF00155">
    <property type="entry name" value="Aminotran_1_2"/>
    <property type="match status" value="1"/>
</dbReference>
<organism evidence="7 8">
    <name type="scientific">Lysinibacillus macroides</name>
    <dbReference type="NCBI Taxonomy" id="33935"/>
    <lineage>
        <taxon>Bacteria</taxon>
        <taxon>Bacillati</taxon>
        <taxon>Bacillota</taxon>
        <taxon>Bacilli</taxon>
        <taxon>Bacillales</taxon>
        <taxon>Bacillaceae</taxon>
        <taxon>Lysinibacillus</taxon>
    </lineage>
</organism>
<reference evidence="7 8" key="1">
    <citation type="submission" date="2015-07" db="EMBL/GenBank/DDBJ databases">
        <title>Genome sequencing project for genomic taxonomy and phylogenomics of Bacillus-like bacteria.</title>
        <authorList>
            <person name="Liu B."/>
            <person name="Wang J."/>
            <person name="Zhu Y."/>
            <person name="Liu G."/>
            <person name="Chen Q."/>
            <person name="Chen Z."/>
            <person name="Che J."/>
            <person name="Ge C."/>
            <person name="Shi H."/>
            <person name="Pan Z."/>
            <person name="Liu X."/>
        </authorList>
    </citation>
    <scope>NUCLEOTIDE SEQUENCE [LARGE SCALE GENOMIC DNA]</scope>
    <source>
        <strain evidence="7 8">DSM 54</strain>
    </source>
</reference>
<feature type="domain" description="Aminotransferase class I/classII large" evidence="6">
    <location>
        <begin position="56"/>
        <end position="382"/>
    </location>
</feature>
<dbReference type="Proteomes" id="UP000037977">
    <property type="component" value="Unassembled WGS sequence"/>
</dbReference>
<dbReference type="InterPro" id="IPR015422">
    <property type="entry name" value="PyrdxlP-dep_Trfase_small"/>
</dbReference>
<evidence type="ECO:0000313" key="7">
    <source>
        <dbReference type="EMBL" id="KOY80274.1"/>
    </source>
</evidence>
<dbReference type="GO" id="GO:0047804">
    <property type="term" value="F:cysteine-S-conjugate beta-lyase activity"/>
    <property type="evidence" value="ECO:0007669"/>
    <property type="project" value="UniProtKB-EC"/>
</dbReference>
<dbReference type="CDD" id="cd00609">
    <property type="entry name" value="AAT_like"/>
    <property type="match status" value="1"/>
</dbReference>
<dbReference type="EMBL" id="LGCI01000011">
    <property type="protein sequence ID" value="KOY80274.1"/>
    <property type="molecule type" value="Genomic_DNA"/>
</dbReference>
<evidence type="ECO:0000256" key="3">
    <source>
        <dbReference type="ARBA" id="ARBA00022898"/>
    </source>
</evidence>
<accession>A0A0N0CUL1</accession>
<gene>
    <name evidence="7" type="ORF">ADM90_20715</name>
</gene>